<keyword evidence="1" id="KW-0812">Transmembrane</keyword>
<feature type="transmembrane region" description="Helical" evidence="1">
    <location>
        <begin position="6"/>
        <end position="27"/>
    </location>
</feature>
<organism evidence="2 3">
    <name type="scientific">Salmonella schwarzengrund (strain CVM19633)</name>
    <dbReference type="NCBI Taxonomy" id="439843"/>
    <lineage>
        <taxon>Bacteria</taxon>
        <taxon>Pseudomonadati</taxon>
        <taxon>Pseudomonadota</taxon>
        <taxon>Gammaproteobacteria</taxon>
        <taxon>Enterobacterales</taxon>
        <taxon>Enterobacteriaceae</taxon>
        <taxon>Salmonella</taxon>
    </lineage>
</organism>
<proteinExistence type="predicted"/>
<dbReference type="HOGENOM" id="CLU_3348378_0_0_6"/>
<evidence type="ECO:0000313" key="2">
    <source>
        <dbReference type="EMBL" id="ACF90368.1"/>
    </source>
</evidence>
<sequence>MWVLTLFIFILFFFNPYLSHMYFIFLFSCNLMKKNDF</sequence>
<name>A0A0N1QVR1_SALSV</name>
<evidence type="ECO:0000313" key="3">
    <source>
        <dbReference type="Proteomes" id="UP000001865"/>
    </source>
</evidence>
<evidence type="ECO:0000256" key="1">
    <source>
        <dbReference type="SAM" id="Phobius"/>
    </source>
</evidence>
<accession>A0A0N1QVR1</accession>
<reference evidence="2 3" key="1">
    <citation type="journal article" date="2011" name="J. Bacteriol.">
        <title>Comparative genomics of 28 Salmonella enterica isolates: evidence for CRISPR-mediated adaptive sublineage evolution.</title>
        <authorList>
            <person name="Fricke W.F."/>
            <person name="Mammel M.K."/>
            <person name="McDermott P.F."/>
            <person name="Tartera C."/>
            <person name="White D.G."/>
            <person name="Leclerc J.E."/>
            <person name="Ravel J."/>
            <person name="Cebula T.A."/>
        </authorList>
    </citation>
    <scope>NUCLEOTIDE SEQUENCE [LARGE SCALE GENOMIC DNA]</scope>
    <source>
        <strain evidence="2 3">CVM19633</strain>
    </source>
</reference>
<protein>
    <submittedName>
        <fullName evidence="2">Uncharacterized protein</fullName>
    </submittedName>
</protein>
<keyword evidence="1" id="KW-1133">Transmembrane helix</keyword>
<dbReference type="Proteomes" id="UP000001865">
    <property type="component" value="Chromosome"/>
</dbReference>
<dbReference type="AlphaFoldDB" id="A0A0N1QVR1"/>
<dbReference type="KEGG" id="sew:SeSA_A0425"/>
<dbReference type="EMBL" id="CP001127">
    <property type="protein sequence ID" value="ACF90368.1"/>
    <property type="molecule type" value="Genomic_DNA"/>
</dbReference>
<gene>
    <name evidence="2" type="ordered locus">SeSA_A0425</name>
</gene>
<keyword evidence="1" id="KW-0472">Membrane</keyword>